<accession>A0A8S5TA64</accession>
<evidence type="ECO:0000313" key="1">
    <source>
        <dbReference type="EMBL" id="DAF60169.1"/>
    </source>
</evidence>
<reference evidence="1" key="1">
    <citation type="journal article" date="2021" name="Proc. Natl. Acad. Sci. U.S.A.">
        <title>A Catalog of Tens of Thousands of Viruses from Human Metagenomes Reveals Hidden Associations with Chronic Diseases.</title>
        <authorList>
            <person name="Tisza M.J."/>
            <person name="Buck C.B."/>
        </authorList>
    </citation>
    <scope>NUCLEOTIDE SEQUENCE</scope>
    <source>
        <strain evidence="1">Ctprd3</strain>
    </source>
</reference>
<dbReference type="EMBL" id="BK032783">
    <property type="protein sequence ID" value="DAF60169.1"/>
    <property type="molecule type" value="Genomic_DNA"/>
</dbReference>
<protein>
    <submittedName>
        <fullName evidence="1">Uncharacterized protein</fullName>
    </submittedName>
</protein>
<name>A0A8S5TA64_9CAUD</name>
<organism evidence="1">
    <name type="scientific">Siphoviridae sp. ctprd3</name>
    <dbReference type="NCBI Taxonomy" id="2827943"/>
    <lineage>
        <taxon>Viruses</taxon>
        <taxon>Duplodnaviria</taxon>
        <taxon>Heunggongvirae</taxon>
        <taxon>Uroviricota</taxon>
        <taxon>Caudoviricetes</taxon>
    </lineage>
</organism>
<sequence>MLDTNSNLMHKNSFPYLFNLSVFRLLQQL</sequence>
<proteinExistence type="predicted"/>